<comment type="subcellular location">
    <subcellularLocation>
        <location evidence="1">Membrane</location>
        <topology evidence="1">Single-pass type II membrane protein</topology>
    </subcellularLocation>
</comment>
<dbReference type="PANTHER" id="PTHR45719:SF4">
    <property type="entry name" value="CORE-2_I-BRANCHING BETA-1,6-N-ACETYLGLUCOSAMINYLTRANSFERASE FAMILY PROTEIN"/>
    <property type="match status" value="1"/>
</dbReference>
<sequence>MTANRPLAARLLSMAAARGPAFRRRKPPAGRLLPTAAAAVVTLAAAAAVALVAAPAAAQVFRRGQHAWSAPTFVPPPERDGVAAAAAVLPTTPLAIFIQAAGSNVGHLPRLLSRVHDPGNVYAIHVDAKVPADTYEPIAAAIRANPAYANVHLMPRSALTYLGISLVLNTLSAARHFLLDTGVPWTYFINISASDYPLVSADTMRTAFGGADLQAHRLSFVQNFLGDAHLANIRKFRLDKLTFDTALAAPPASTADTRLAQTGLDNPLGRPSTFGLRYAAAEAWMALHRDFVVEAVTGDVGRQLLALLSPTLVPEEHYFAMLAANHPDLSARTAPDGMRGVVWEANGRRAAARPFYVDEVNSTTGEMHLAPRVLSMSTLFVRKMRDADNPLMDRIDAESAGYGGAPAAEHAAAVATKRARVLARVECHVAWHVEGRAVPHDPRRRPCAW</sequence>
<dbReference type="GO" id="GO:0015020">
    <property type="term" value="F:glucuronosyltransferase activity"/>
    <property type="evidence" value="ECO:0007669"/>
    <property type="project" value="InterPro"/>
</dbReference>
<evidence type="ECO:0000256" key="3">
    <source>
        <dbReference type="ARBA" id="ARBA00022679"/>
    </source>
</evidence>
<keyword evidence="5" id="KW-0325">Glycoprotein</keyword>
<evidence type="ECO:0000256" key="4">
    <source>
        <dbReference type="ARBA" id="ARBA00023136"/>
    </source>
</evidence>
<evidence type="ECO:0008006" key="8">
    <source>
        <dbReference type="Google" id="ProtNLM"/>
    </source>
</evidence>
<evidence type="ECO:0000256" key="2">
    <source>
        <dbReference type="ARBA" id="ARBA00022676"/>
    </source>
</evidence>
<feature type="non-terminal residue" evidence="6">
    <location>
        <position position="449"/>
    </location>
</feature>
<evidence type="ECO:0000313" key="6">
    <source>
        <dbReference type="EMBL" id="OSX69141.1"/>
    </source>
</evidence>
<evidence type="ECO:0000256" key="5">
    <source>
        <dbReference type="ARBA" id="ARBA00023180"/>
    </source>
</evidence>
<evidence type="ECO:0000256" key="1">
    <source>
        <dbReference type="ARBA" id="ARBA00004606"/>
    </source>
</evidence>
<protein>
    <recommendedName>
        <fullName evidence="8">Protein xylosyltransferase</fullName>
    </recommendedName>
</protein>
<dbReference type="Pfam" id="PF02485">
    <property type="entry name" value="Branch"/>
    <property type="match status" value="1"/>
</dbReference>
<dbReference type="OrthoDB" id="1937378at2759"/>
<dbReference type="Proteomes" id="UP000218209">
    <property type="component" value="Unassembled WGS sequence"/>
</dbReference>
<name>A0A1X6NKI7_PORUM</name>
<keyword evidence="2" id="KW-0328">Glycosyltransferase</keyword>
<accession>A0A1X6NKI7</accession>
<dbReference type="InterPro" id="IPR003406">
    <property type="entry name" value="Glyco_trans_14"/>
</dbReference>
<reference evidence="6 7" key="1">
    <citation type="submission" date="2017-03" db="EMBL/GenBank/DDBJ databases">
        <title>WGS assembly of Porphyra umbilicalis.</title>
        <authorList>
            <person name="Brawley S.H."/>
            <person name="Blouin N.A."/>
            <person name="Ficko-Blean E."/>
            <person name="Wheeler G.L."/>
            <person name="Lohr M."/>
            <person name="Goodson H.V."/>
            <person name="Jenkins J.W."/>
            <person name="Blaby-Haas C.E."/>
            <person name="Helliwell K.E."/>
            <person name="Chan C."/>
            <person name="Marriage T."/>
            <person name="Bhattacharya D."/>
            <person name="Klein A.S."/>
            <person name="Badis Y."/>
            <person name="Brodie J."/>
            <person name="Cao Y."/>
            <person name="Collen J."/>
            <person name="Dittami S.M."/>
            <person name="Gachon C.M."/>
            <person name="Green B.R."/>
            <person name="Karpowicz S."/>
            <person name="Kim J.W."/>
            <person name="Kudahl U."/>
            <person name="Lin S."/>
            <person name="Michel G."/>
            <person name="Mittag M."/>
            <person name="Olson B.J."/>
            <person name="Pangilinan J."/>
            <person name="Peng Y."/>
            <person name="Qiu H."/>
            <person name="Shu S."/>
            <person name="Singer J.T."/>
            <person name="Smith A.G."/>
            <person name="Sprecher B.N."/>
            <person name="Wagner V."/>
            <person name="Wang W."/>
            <person name="Wang Z.-Y."/>
            <person name="Yan J."/>
            <person name="Yarish C."/>
            <person name="Zoeuner-Riek S."/>
            <person name="Zhuang Y."/>
            <person name="Zou Y."/>
            <person name="Lindquist E.A."/>
            <person name="Grimwood J."/>
            <person name="Barry K."/>
            <person name="Rokhsar D.S."/>
            <person name="Schmutz J."/>
            <person name="Stiller J.W."/>
            <person name="Grossman A.R."/>
            <person name="Prochnik S.E."/>
        </authorList>
    </citation>
    <scope>NUCLEOTIDE SEQUENCE [LARGE SCALE GENOMIC DNA]</scope>
    <source>
        <strain evidence="6">4086291</strain>
    </source>
</reference>
<dbReference type="PANTHER" id="PTHR45719">
    <property type="entry name" value="GLYCOSYLTRANSFERASE"/>
    <property type="match status" value="1"/>
</dbReference>
<evidence type="ECO:0000313" key="7">
    <source>
        <dbReference type="Proteomes" id="UP000218209"/>
    </source>
</evidence>
<proteinExistence type="predicted"/>
<keyword evidence="4" id="KW-0472">Membrane</keyword>
<dbReference type="GO" id="GO:0016020">
    <property type="term" value="C:membrane"/>
    <property type="evidence" value="ECO:0007669"/>
    <property type="project" value="UniProtKB-SubCell"/>
</dbReference>
<organism evidence="6 7">
    <name type="scientific">Porphyra umbilicalis</name>
    <name type="common">Purple laver</name>
    <name type="synonym">Red alga</name>
    <dbReference type="NCBI Taxonomy" id="2786"/>
    <lineage>
        <taxon>Eukaryota</taxon>
        <taxon>Rhodophyta</taxon>
        <taxon>Bangiophyceae</taxon>
        <taxon>Bangiales</taxon>
        <taxon>Bangiaceae</taxon>
        <taxon>Porphyra</taxon>
    </lineage>
</organism>
<dbReference type="AlphaFoldDB" id="A0A1X6NKI7"/>
<dbReference type="EMBL" id="KV919748">
    <property type="protein sequence ID" value="OSX69141.1"/>
    <property type="molecule type" value="Genomic_DNA"/>
</dbReference>
<gene>
    <name evidence="6" type="ORF">BU14_1806s0001</name>
</gene>
<keyword evidence="7" id="KW-1185">Reference proteome</keyword>
<keyword evidence="3" id="KW-0808">Transferase</keyword>
<dbReference type="InterPro" id="IPR044610">
    <property type="entry name" value="GLCAT14A/B/C"/>
</dbReference>